<protein>
    <submittedName>
        <fullName evidence="3">Rhodanese-related sulfurtransferase</fullName>
    </submittedName>
</protein>
<proteinExistence type="predicted"/>
<dbReference type="EMBL" id="PJND01000007">
    <property type="protein sequence ID" value="PKW29858.1"/>
    <property type="molecule type" value="Genomic_DNA"/>
</dbReference>
<dbReference type="InterPro" id="IPR001763">
    <property type="entry name" value="Rhodanese-like_dom"/>
</dbReference>
<organism evidence="3 5">
    <name type="scientific">Flavobacterium lindanitolerans</name>
    <dbReference type="NCBI Taxonomy" id="428988"/>
    <lineage>
        <taxon>Bacteria</taxon>
        <taxon>Pseudomonadati</taxon>
        <taxon>Bacteroidota</taxon>
        <taxon>Flavobacteriia</taxon>
        <taxon>Flavobacteriales</taxon>
        <taxon>Flavobacteriaceae</taxon>
        <taxon>Flavobacterium</taxon>
    </lineage>
</organism>
<dbReference type="PROSITE" id="PS50206">
    <property type="entry name" value="RHODANESE_3"/>
    <property type="match status" value="1"/>
</dbReference>
<keyword evidence="3" id="KW-0808">Transferase</keyword>
<dbReference type="CDD" id="cd00158">
    <property type="entry name" value="RHOD"/>
    <property type="match status" value="1"/>
</dbReference>
<evidence type="ECO:0000313" key="5">
    <source>
        <dbReference type="Proteomes" id="UP000275027"/>
    </source>
</evidence>
<dbReference type="EMBL" id="RCCB01000012">
    <property type="protein sequence ID" value="RLJ24198.1"/>
    <property type="molecule type" value="Genomic_DNA"/>
</dbReference>
<dbReference type="Gene3D" id="3.40.250.10">
    <property type="entry name" value="Rhodanese-like domain"/>
    <property type="match status" value="1"/>
</dbReference>
<comment type="caution">
    <text evidence="3">The sequence shown here is derived from an EMBL/GenBank/DDBJ whole genome shotgun (WGS) entry which is preliminary data.</text>
</comment>
<gene>
    <name evidence="2" type="ORF">B0G92_1506</name>
    <name evidence="3" type="ORF">CLV50_2078</name>
</gene>
<accession>A0A497U773</accession>
<evidence type="ECO:0000259" key="1">
    <source>
        <dbReference type="PROSITE" id="PS50206"/>
    </source>
</evidence>
<reference evidence="2 4" key="1">
    <citation type="submission" date="2017-12" db="EMBL/GenBank/DDBJ databases">
        <title>Genomic Encyclopedia of Type Strains, Phase III (KMG-III): the genomes of soil and plant-associated and newly described type strains.</title>
        <authorList>
            <person name="Whitman W."/>
        </authorList>
    </citation>
    <scope>NUCLEOTIDE SEQUENCE [LARGE SCALE GENOMIC DNA]</scope>
    <source>
        <strain evidence="2 4">IP-10</strain>
    </source>
</reference>
<evidence type="ECO:0000313" key="3">
    <source>
        <dbReference type="EMBL" id="RLJ24198.1"/>
    </source>
</evidence>
<dbReference type="InterPro" id="IPR036873">
    <property type="entry name" value="Rhodanese-like_dom_sf"/>
</dbReference>
<dbReference type="SUPFAM" id="SSF52821">
    <property type="entry name" value="Rhodanese/Cell cycle control phosphatase"/>
    <property type="match status" value="1"/>
</dbReference>
<sequence length="120" mass="13826">MKRIIIIVGVLLLIYIGYRIYRIYTLDKGLDKLLSEGAIILDVRTENEYKMGHIEGSLNISLGEIRNRYTELDTAKTYITVCSHGLRSVKAENILKEKGFKKVYNGGAWNDLQESVFFRH</sequence>
<evidence type="ECO:0000313" key="4">
    <source>
        <dbReference type="Proteomes" id="UP000233767"/>
    </source>
</evidence>
<name>A0A497U773_9FLAO</name>
<feature type="domain" description="Rhodanese" evidence="1">
    <location>
        <begin position="34"/>
        <end position="115"/>
    </location>
</feature>
<dbReference type="AlphaFoldDB" id="A0A497U773"/>
<dbReference type="SMART" id="SM00450">
    <property type="entry name" value="RHOD"/>
    <property type="match status" value="1"/>
</dbReference>
<dbReference type="Proteomes" id="UP000233767">
    <property type="component" value="Unassembled WGS sequence"/>
</dbReference>
<dbReference type="PANTHER" id="PTHR43031">
    <property type="entry name" value="FAD-DEPENDENT OXIDOREDUCTASE"/>
    <property type="match status" value="1"/>
</dbReference>
<keyword evidence="4" id="KW-1185">Reference proteome</keyword>
<dbReference type="RefSeq" id="WP_056069992.1">
    <property type="nucleotide sequence ID" value="NZ_JAVHXU010000034.1"/>
</dbReference>
<dbReference type="GO" id="GO:0016740">
    <property type="term" value="F:transferase activity"/>
    <property type="evidence" value="ECO:0007669"/>
    <property type="project" value="UniProtKB-KW"/>
</dbReference>
<reference evidence="3 5" key="2">
    <citation type="submission" date="2018-10" db="EMBL/GenBank/DDBJ databases">
        <title>Genomic Encyclopedia of Archaeal and Bacterial Type Strains, Phase II (KMG-II): from individual species to whole genera.</title>
        <authorList>
            <person name="Goeker M."/>
        </authorList>
    </citation>
    <scope>NUCLEOTIDE SEQUENCE [LARGE SCALE GENOMIC DNA]</scope>
    <source>
        <strain evidence="3 5">DSM 21886</strain>
    </source>
</reference>
<dbReference type="InterPro" id="IPR050229">
    <property type="entry name" value="GlpE_sulfurtransferase"/>
</dbReference>
<dbReference type="PANTHER" id="PTHR43031:SF1">
    <property type="entry name" value="PYRIDINE NUCLEOTIDE-DISULPHIDE OXIDOREDUCTASE"/>
    <property type="match status" value="1"/>
</dbReference>
<dbReference type="Proteomes" id="UP000275027">
    <property type="component" value="Unassembled WGS sequence"/>
</dbReference>
<evidence type="ECO:0000313" key="2">
    <source>
        <dbReference type="EMBL" id="PKW29858.1"/>
    </source>
</evidence>
<dbReference type="Pfam" id="PF00581">
    <property type="entry name" value="Rhodanese"/>
    <property type="match status" value="1"/>
</dbReference>